<evidence type="ECO:0000313" key="1">
    <source>
        <dbReference type="EMBL" id="MBP1995810.1"/>
    </source>
</evidence>
<dbReference type="EMBL" id="JAGGLB010000039">
    <property type="protein sequence ID" value="MBP1995810.1"/>
    <property type="molecule type" value="Genomic_DNA"/>
</dbReference>
<accession>A0ABS4J7J1</accession>
<dbReference type="Proteomes" id="UP001519287">
    <property type="component" value="Unassembled WGS sequence"/>
</dbReference>
<gene>
    <name evidence="1" type="ORF">J2Z66_007452</name>
</gene>
<proteinExistence type="predicted"/>
<organism evidence="1 2">
    <name type="scientific">Paenibacillus eucommiae</name>
    <dbReference type="NCBI Taxonomy" id="1355755"/>
    <lineage>
        <taxon>Bacteria</taxon>
        <taxon>Bacillati</taxon>
        <taxon>Bacillota</taxon>
        <taxon>Bacilli</taxon>
        <taxon>Bacillales</taxon>
        <taxon>Paenibacillaceae</taxon>
        <taxon>Paenibacillus</taxon>
    </lineage>
</organism>
<protein>
    <submittedName>
        <fullName evidence="1">Uncharacterized protein</fullName>
    </submittedName>
</protein>
<name>A0ABS4J7J1_9BACL</name>
<evidence type="ECO:0000313" key="2">
    <source>
        <dbReference type="Proteomes" id="UP001519287"/>
    </source>
</evidence>
<comment type="caution">
    <text evidence="1">The sequence shown here is derived from an EMBL/GenBank/DDBJ whole genome shotgun (WGS) entry which is preliminary data.</text>
</comment>
<reference evidence="1 2" key="1">
    <citation type="submission" date="2021-03" db="EMBL/GenBank/DDBJ databases">
        <title>Genomic Encyclopedia of Type Strains, Phase IV (KMG-IV): sequencing the most valuable type-strain genomes for metagenomic binning, comparative biology and taxonomic classification.</title>
        <authorList>
            <person name="Goeker M."/>
        </authorList>
    </citation>
    <scope>NUCLEOTIDE SEQUENCE [LARGE SCALE GENOMIC DNA]</scope>
    <source>
        <strain evidence="1 2">DSM 26048</strain>
    </source>
</reference>
<keyword evidence="2" id="KW-1185">Reference proteome</keyword>
<sequence length="40" mass="4494">MQMDYLDGLLQASLTICYRGHSLTIDNLIIDTRGAFSSIF</sequence>